<protein>
    <submittedName>
        <fullName evidence="7">NADH:ubiquinone oxidoreductase, NADH-binding subunit F</fullName>
    </submittedName>
</protein>
<evidence type="ECO:0000313" key="7">
    <source>
        <dbReference type="EMBL" id="GAK50159.1"/>
    </source>
</evidence>
<evidence type="ECO:0000259" key="6">
    <source>
        <dbReference type="SMART" id="SM00928"/>
    </source>
</evidence>
<keyword evidence="3" id="KW-0479">Metal-binding</keyword>
<dbReference type="HOGENOM" id="CLU_014881_3_2_0"/>
<feature type="domain" description="NADH-ubiquinone oxidoreductase 51kDa subunit iron-sulphur binding" evidence="6">
    <location>
        <begin position="510"/>
        <end position="551"/>
    </location>
</feature>
<evidence type="ECO:0000313" key="8">
    <source>
        <dbReference type="Proteomes" id="UP000030700"/>
    </source>
</evidence>
<dbReference type="SUPFAM" id="SSF142984">
    <property type="entry name" value="Nqo1 middle domain-like"/>
    <property type="match status" value="1"/>
</dbReference>
<dbReference type="AlphaFoldDB" id="A0A0S6VW70"/>
<evidence type="ECO:0000256" key="5">
    <source>
        <dbReference type="ARBA" id="ARBA00023014"/>
    </source>
</evidence>
<dbReference type="Gene3D" id="3.40.30.10">
    <property type="entry name" value="Glutaredoxin"/>
    <property type="match status" value="1"/>
</dbReference>
<dbReference type="STRING" id="1499966.U14_01386"/>
<dbReference type="InterPro" id="IPR019554">
    <property type="entry name" value="Soluble_ligand-bd"/>
</dbReference>
<dbReference type="SMART" id="SM00928">
    <property type="entry name" value="NADH_4Fe-4S"/>
    <property type="match status" value="1"/>
</dbReference>
<dbReference type="Proteomes" id="UP000030700">
    <property type="component" value="Unassembled WGS sequence"/>
</dbReference>
<evidence type="ECO:0000256" key="3">
    <source>
        <dbReference type="ARBA" id="ARBA00022723"/>
    </source>
</evidence>
<dbReference type="GO" id="GO:0051539">
    <property type="term" value="F:4 iron, 4 sulfur cluster binding"/>
    <property type="evidence" value="ECO:0007669"/>
    <property type="project" value="UniProtKB-KW"/>
</dbReference>
<dbReference type="EMBL" id="DF820456">
    <property type="protein sequence ID" value="GAK50159.1"/>
    <property type="molecule type" value="Genomic_DNA"/>
</dbReference>
<dbReference type="CDD" id="cd02980">
    <property type="entry name" value="TRX_Fd_family"/>
    <property type="match status" value="1"/>
</dbReference>
<dbReference type="InterPro" id="IPR019575">
    <property type="entry name" value="Nuop51_4Fe4S-bd"/>
</dbReference>
<dbReference type="InterPro" id="IPR037225">
    <property type="entry name" value="Nuo51_FMN-bd_sf"/>
</dbReference>
<evidence type="ECO:0000256" key="4">
    <source>
        <dbReference type="ARBA" id="ARBA00023004"/>
    </source>
</evidence>
<keyword evidence="4" id="KW-0408">Iron</keyword>
<comment type="similarity">
    <text evidence="1">Belongs to the complex I 51 kDa subunit family.</text>
</comment>
<organism evidence="7 8">
    <name type="scientific">Candidatus Moduliflexus flocculans</name>
    <dbReference type="NCBI Taxonomy" id="1499966"/>
    <lineage>
        <taxon>Bacteria</taxon>
        <taxon>Candidatus Moduliflexota</taxon>
        <taxon>Candidatus Moduliflexia</taxon>
        <taxon>Candidatus Moduliflexales</taxon>
        <taxon>Candidatus Moduliflexaceae</taxon>
    </lineage>
</organism>
<proteinExistence type="inferred from homology"/>
<dbReference type="GO" id="GO:0046872">
    <property type="term" value="F:metal ion binding"/>
    <property type="evidence" value="ECO:0007669"/>
    <property type="project" value="UniProtKB-KW"/>
</dbReference>
<reference evidence="7 8" key="1">
    <citation type="journal article" date="2015" name="PeerJ">
        <title>First genomic representation of candidate bacterial phylum KSB3 points to enhanced environmental sensing as a trigger of wastewater bulking.</title>
        <authorList>
            <person name="Sekiguchi Y."/>
            <person name="Ohashi A."/>
            <person name="Parks D.H."/>
            <person name="Yamauchi T."/>
            <person name="Tyson G.W."/>
            <person name="Hugenholtz P."/>
        </authorList>
    </citation>
    <scope>NUCLEOTIDE SEQUENCE [LARGE SCALE GENOMIC DNA]</scope>
</reference>
<accession>A0A0S6VW70</accession>
<dbReference type="PANTHER" id="PTHR43578">
    <property type="entry name" value="NADH-QUINONE OXIDOREDUCTASE SUBUNIT F"/>
    <property type="match status" value="1"/>
</dbReference>
<dbReference type="PANTHER" id="PTHR43578:SF3">
    <property type="entry name" value="NADH-QUINONE OXIDOREDUCTASE SUBUNIT F"/>
    <property type="match status" value="1"/>
</dbReference>
<sequence length="614" mass="68309">MKKLTDKCCAKCIDSEFQRCPKVTECLIKRPLSECHENEACVEKRDAVIRKIRYGEGILLKITTCSYLPEEQIGNIVNTIFMELRRRELPHVTLGITGGLGNVADAPFLSVSSPDYPTIVYANVTEEMIPRIIAEHIEQKKVVEEWVLGQFSDDSKKLIDSVPVIQYLEFFHSQNLRVLRRCGLIDPDNLDEYFLEEGFLGLSKALNRMTPDEVLNLVGLSGLRSRGGTGEVLLKKWKRMIAHDRDEGADSANAPNNERPQKYLICNAHEGYGVSLKDRTLLESDPFTVLEGMLITAYAVRATHGIIYLNPAFDLAARRLQRALDLAKENNYLGPEILGTEFSFNIEIRRAPSGYLVGEDTSIISFLEGDVGTRPMPPYLEDHGLWGKPTLIHDVETLANIPLLIQHDFSWFTATGVTDNPGTKCLTLAGAVPRPGIIEVPLGTPLRDIIADIGGADLSAVKALHIGGPSGGYLAPEQFETPLDHESLRHCGLHFGASTIEVLDQSVCLIDRAAQHLLFALDELCGQCTAGREGIYQLVSILQALREGRDIPGCRRRNLADAHALLTSLIEYIRRTSLCVFCKESCVSVTTTLTYFRKEYEDHLQKRCKAGVCF</sequence>
<dbReference type="InterPro" id="IPR036249">
    <property type="entry name" value="Thioredoxin-like_sf"/>
</dbReference>
<keyword evidence="7" id="KW-0830">Ubiquinone</keyword>
<dbReference type="InterPro" id="IPR037207">
    <property type="entry name" value="Nuop51_4Fe4S-bd_sf"/>
</dbReference>
<keyword evidence="5" id="KW-0411">Iron-sulfur</keyword>
<dbReference type="Pfam" id="PF01512">
    <property type="entry name" value="Complex1_51K"/>
    <property type="match status" value="1"/>
</dbReference>
<dbReference type="SUPFAM" id="SSF52833">
    <property type="entry name" value="Thioredoxin-like"/>
    <property type="match status" value="1"/>
</dbReference>
<dbReference type="Pfam" id="PF10589">
    <property type="entry name" value="NADH_4Fe-4S"/>
    <property type="match status" value="1"/>
</dbReference>
<dbReference type="SUPFAM" id="SSF140490">
    <property type="entry name" value="Nqo1C-terminal domain-like"/>
    <property type="match status" value="1"/>
</dbReference>
<dbReference type="Gene3D" id="3.10.20.600">
    <property type="match status" value="1"/>
</dbReference>
<gene>
    <name evidence="7" type="ORF">U14_01386</name>
</gene>
<dbReference type="SUPFAM" id="SSF142019">
    <property type="entry name" value="Nqo1 FMN-binding domain-like"/>
    <property type="match status" value="1"/>
</dbReference>
<dbReference type="Gene3D" id="1.20.1440.230">
    <property type="entry name" value="NADH-ubiquinone oxidoreductase 51kDa subunit, iron-sulphur binding domain"/>
    <property type="match status" value="1"/>
</dbReference>
<dbReference type="Gene3D" id="6.10.250.1450">
    <property type="match status" value="1"/>
</dbReference>
<dbReference type="Pfam" id="PF10531">
    <property type="entry name" value="SLBB"/>
    <property type="match status" value="1"/>
</dbReference>
<keyword evidence="2" id="KW-0004">4Fe-4S</keyword>
<keyword evidence="8" id="KW-1185">Reference proteome</keyword>
<evidence type="ECO:0000256" key="1">
    <source>
        <dbReference type="ARBA" id="ARBA00007523"/>
    </source>
</evidence>
<dbReference type="Gene3D" id="3.40.50.11540">
    <property type="entry name" value="NADH-ubiquinone oxidoreductase 51kDa subunit"/>
    <property type="match status" value="1"/>
</dbReference>
<name>A0A0S6VW70_9BACT</name>
<dbReference type="InterPro" id="IPR011538">
    <property type="entry name" value="Nuo51_FMN-bd"/>
</dbReference>
<evidence type="ECO:0000256" key="2">
    <source>
        <dbReference type="ARBA" id="ARBA00022485"/>
    </source>
</evidence>